<protein>
    <submittedName>
        <fullName evidence="1">Uncharacterized protein</fullName>
    </submittedName>
</protein>
<accession>A0A3S0PD28</accession>
<evidence type="ECO:0000313" key="2">
    <source>
        <dbReference type="Proteomes" id="UP000267077"/>
    </source>
</evidence>
<dbReference type="RefSeq" id="WP_126672409.1">
    <property type="nucleotide sequence ID" value="NZ_RYZR01000003.1"/>
</dbReference>
<keyword evidence="2" id="KW-1185">Reference proteome</keyword>
<sequence length="116" mass="12901">MRMDFLLGTLLVMAGITAGTKAADPHTREYGDAQVQCATWTKLVTDPEQMKKPWSENVFFRYASWETGFVSGASAANPSLRTTTAPEIIKFVSHYCVRHPSDSLQQAGERYIDGLK</sequence>
<reference evidence="1 2" key="1">
    <citation type="submission" date="2018-12" db="EMBL/GenBank/DDBJ databases">
        <title>Dyella dinghuensis sp. nov. DHOA06 and Dyella choica sp. nov. 4M-K27, isolated from forest soil.</title>
        <authorList>
            <person name="Qiu L.-H."/>
            <person name="Gao Z.-H."/>
        </authorList>
    </citation>
    <scope>NUCLEOTIDE SEQUENCE [LARGE SCALE GENOMIC DNA]</scope>
    <source>
        <strain evidence="1 2">DHOA06</strain>
    </source>
</reference>
<organism evidence="1 2">
    <name type="scientific">Dyella dinghuensis</name>
    <dbReference type="NCBI Taxonomy" id="1920169"/>
    <lineage>
        <taxon>Bacteria</taxon>
        <taxon>Pseudomonadati</taxon>
        <taxon>Pseudomonadota</taxon>
        <taxon>Gammaproteobacteria</taxon>
        <taxon>Lysobacterales</taxon>
        <taxon>Rhodanobacteraceae</taxon>
        <taxon>Dyella</taxon>
    </lineage>
</organism>
<gene>
    <name evidence="1" type="ORF">EKH79_03440</name>
</gene>
<dbReference type="EMBL" id="RYZR01000003">
    <property type="protein sequence ID" value="RUL65778.1"/>
    <property type="molecule type" value="Genomic_DNA"/>
</dbReference>
<name>A0A3S0PD28_9GAMM</name>
<proteinExistence type="predicted"/>
<comment type="caution">
    <text evidence="1">The sequence shown here is derived from an EMBL/GenBank/DDBJ whole genome shotgun (WGS) entry which is preliminary data.</text>
</comment>
<dbReference type="AlphaFoldDB" id="A0A3S0PD28"/>
<evidence type="ECO:0000313" key="1">
    <source>
        <dbReference type="EMBL" id="RUL65778.1"/>
    </source>
</evidence>
<dbReference type="Proteomes" id="UP000267077">
    <property type="component" value="Unassembled WGS sequence"/>
</dbReference>